<evidence type="ECO:0000313" key="1">
    <source>
        <dbReference type="EMBL" id="KOO30687.1"/>
    </source>
</evidence>
<comment type="caution">
    <text evidence="1">The sequence shown here is derived from an EMBL/GenBank/DDBJ whole genome shotgun (WGS) entry which is preliminary data.</text>
</comment>
<sequence>MHAARDWLHQLTELELARARRVADGELSAFERACGMERAVPISAKATDESVEAVRARFAAECHALRARERMEIEAMQAMGECRSAEHIVYA</sequence>
<proteinExistence type="predicted"/>
<accession>A0A0M0JWI9</accession>
<dbReference type="AlphaFoldDB" id="A0A0M0JWI9"/>
<gene>
    <name evidence="1" type="ORF">Ctob_014348</name>
</gene>
<reference evidence="2" key="1">
    <citation type="journal article" date="2015" name="PLoS Genet.">
        <title>Genome Sequence and Transcriptome Analyses of Chrysochromulina tobin: Metabolic Tools for Enhanced Algal Fitness in the Prominent Order Prymnesiales (Haptophyceae).</title>
        <authorList>
            <person name="Hovde B.T."/>
            <person name="Deodato C.R."/>
            <person name="Hunsperger H.M."/>
            <person name="Ryken S.A."/>
            <person name="Yost W."/>
            <person name="Jha R.K."/>
            <person name="Patterson J."/>
            <person name="Monnat R.J. Jr."/>
            <person name="Barlow S.B."/>
            <person name="Starkenburg S.R."/>
            <person name="Cattolico R.A."/>
        </authorList>
    </citation>
    <scope>NUCLEOTIDE SEQUENCE</scope>
    <source>
        <strain evidence="2">CCMP291</strain>
    </source>
</reference>
<protein>
    <submittedName>
        <fullName evidence="1">Uncharacterized protein</fullName>
    </submittedName>
</protein>
<dbReference type="Proteomes" id="UP000037460">
    <property type="component" value="Unassembled WGS sequence"/>
</dbReference>
<keyword evidence="2" id="KW-1185">Reference proteome</keyword>
<dbReference type="EMBL" id="JWZX01002179">
    <property type="protein sequence ID" value="KOO30687.1"/>
    <property type="molecule type" value="Genomic_DNA"/>
</dbReference>
<organism evidence="1 2">
    <name type="scientific">Chrysochromulina tobinii</name>
    <dbReference type="NCBI Taxonomy" id="1460289"/>
    <lineage>
        <taxon>Eukaryota</taxon>
        <taxon>Haptista</taxon>
        <taxon>Haptophyta</taxon>
        <taxon>Prymnesiophyceae</taxon>
        <taxon>Prymnesiales</taxon>
        <taxon>Chrysochromulinaceae</taxon>
        <taxon>Chrysochromulina</taxon>
    </lineage>
</organism>
<name>A0A0M0JWI9_9EUKA</name>
<evidence type="ECO:0000313" key="2">
    <source>
        <dbReference type="Proteomes" id="UP000037460"/>
    </source>
</evidence>